<dbReference type="AlphaFoldDB" id="A0A3M7QMB4"/>
<dbReference type="SUPFAM" id="SSF46689">
    <property type="entry name" value="Homeodomain-like"/>
    <property type="match status" value="1"/>
</dbReference>
<comment type="caution">
    <text evidence="1">The sequence shown here is derived from an EMBL/GenBank/DDBJ whole genome shotgun (WGS) entry which is preliminary data.</text>
</comment>
<keyword evidence="2" id="KW-1185">Reference proteome</keyword>
<reference evidence="1 2" key="1">
    <citation type="journal article" date="2018" name="Sci. Rep.">
        <title>Genomic signatures of local adaptation to the degree of environmental predictability in rotifers.</title>
        <authorList>
            <person name="Franch-Gras L."/>
            <person name="Hahn C."/>
            <person name="Garcia-Roger E.M."/>
            <person name="Carmona M.J."/>
            <person name="Serra M."/>
            <person name="Gomez A."/>
        </authorList>
    </citation>
    <scope>NUCLEOTIDE SEQUENCE [LARGE SCALE GENOMIC DNA]</scope>
    <source>
        <strain evidence="1">HYR1</strain>
    </source>
</reference>
<organism evidence="1 2">
    <name type="scientific">Brachionus plicatilis</name>
    <name type="common">Marine rotifer</name>
    <name type="synonym">Brachionus muelleri</name>
    <dbReference type="NCBI Taxonomy" id="10195"/>
    <lineage>
        <taxon>Eukaryota</taxon>
        <taxon>Metazoa</taxon>
        <taxon>Spiralia</taxon>
        <taxon>Gnathifera</taxon>
        <taxon>Rotifera</taxon>
        <taxon>Eurotatoria</taxon>
        <taxon>Monogononta</taxon>
        <taxon>Pseudotrocha</taxon>
        <taxon>Ploima</taxon>
        <taxon>Brachionidae</taxon>
        <taxon>Brachionus</taxon>
    </lineage>
</organism>
<protein>
    <submittedName>
        <fullName evidence="1">Uncharacterized protein</fullName>
    </submittedName>
</protein>
<name>A0A3M7QMB4_BRAPC</name>
<dbReference type="Gene3D" id="1.10.10.60">
    <property type="entry name" value="Homeodomain-like"/>
    <property type="match status" value="1"/>
</dbReference>
<dbReference type="InterPro" id="IPR009057">
    <property type="entry name" value="Homeodomain-like_sf"/>
</dbReference>
<accession>A0A3M7QMB4</accession>
<dbReference type="EMBL" id="REGN01005697">
    <property type="protein sequence ID" value="RNA12419.1"/>
    <property type="molecule type" value="Genomic_DNA"/>
</dbReference>
<dbReference type="Proteomes" id="UP000276133">
    <property type="component" value="Unassembled WGS sequence"/>
</dbReference>
<proteinExistence type="predicted"/>
<evidence type="ECO:0000313" key="1">
    <source>
        <dbReference type="EMBL" id="RNA12419.1"/>
    </source>
</evidence>
<evidence type="ECO:0000313" key="2">
    <source>
        <dbReference type="Proteomes" id="UP000276133"/>
    </source>
</evidence>
<sequence length="77" mass="8741">MSRSNFIKIQKAYGEETLPIAIADIEAKKLNKHQASVGFSIPYSTFNVRINEKYKRPANVEVIKQSVDWGGSISKWL</sequence>
<gene>
    <name evidence="1" type="ORF">BpHYR1_045581</name>
</gene>